<gene>
    <name evidence="2" type="ORF">Pla133_02830</name>
</gene>
<organism evidence="2 3">
    <name type="scientific">Engelhardtia mirabilis</name>
    <dbReference type="NCBI Taxonomy" id="2528011"/>
    <lineage>
        <taxon>Bacteria</taxon>
        <taxon>Pseudomonadati</taxon>
        <taxon>Planctomycetota</taxon>
        <taxon>Planctomycetia</taxon>
        <taxon>Planctomycetia incertae sedis</taxon>
        <taxon>Engelhardtia</taxon>
    </lineage>
</organism>
<dbReference type="RefSeq" id="WP_145061617.1">
    <property type="nucleotide sequence ID" value="NZ_CP036287.1"/>
</dbReference>
<proteinExistence type="predicted"/>
<keyword evidence="3" id="KW-1185">Reference proteome</keyword>
<dbReference type="AlphaFoldDB" id="A0A518BE00"/>
<evidence type="ECO:0000313" key="3">
    <source>
        <dbReference type="Proteomes" id="UP000316921"/>
    </source>
</evidence>
<dbReference type="EMBL" id="CP036287">
    <property type="protein sequence ID" value="QDU65219.1"/>
    <property type="molecule type" value="Genomic_DNA"/>
</dbReference>
<dbReference type="SUPFAM" id="SSF48371">
    <property type="entry name" value="ARM repeat"/>
    <property type="match status" value="1"/>
</dbReference>
<dbReference type="Proteomes" id="UP000316921">
    <property type="component" value="Chromosome"/>
</dbReference>
<name>A0A518BE00_9BACT</name>
<evidence type="ECO:0000256" key="1">
    <source>
        <dbReference type="SAM" id="MobiDB-lite"/>
    </source>
</evidence>
<accession>A0A518BE00</accession>
<dbReference type="InterPro" id="IPR016024">
    <property type="entry name" value="ARM-type_fold"/>
</dbReference>
<dbReference type="KEGG" id="pbap:Pla133_02830"/>
<sequence>MATRRSAGAGSAGADGLAQALAWLERQGTKAEIAKLERYGIDAHRPFGVAVGELKRYAKSVGRDHDLALGLWASDRYEAGSWPRWWASPRAWPLPTTPPRAGSGGTRRASSAVLRCARD</sequence>
<evidence type="ECO:0008006" key="4">
    <source>
        <dbReference type="Google" id="ProtNLM"/>
    </source>
</evidence>
<feature type="region of interest" description="Disordered" evidence="1">
    <location>
        <begin position="96"/>
        <end position="119"/>
    </location>
</feature>
<evidence type="ECO:0000313" key="2">
    <source>
        <dbReference type="EMBL" id="QDU65219.1"/>
    </source>
</evidence>
<reference evidence="2 3" key="1">
    <citation type="submission" date="2019-02" db="EMBL/GenBank/DDBJ databases">
        <title>Deep-cultivation of Planctomycetes and their phenomic and genomic characterization uncovers novel biology.</title>
        <authorList>
            <person name="Wiegand S."/>
            <person name="Jogler M."/>
            <person name="Boedeker C."/>
            <person name="Pinto D."/>
            <person name="Vollmers J."/>
            <person name="Rivas-Marin E."/>
            <person name="Kohn T."/>
            <person name="Peeters S.H."/>
            <person name="Heuer A."/>
            <person name="Rast P."/>
            <person name="Oberbeckmann S."/>
            <person name="Bunk B."/>
            <person name="Jeske O."/>
            <person name="Meyerdierks A."/>
            <person name="Storesund J.E."/>
            <person name="Kallscheuer N."/>
            <person name="Luecker S."/>
            <person name="Lage O.M."/>
            <person name="Pohl T."/>
            <person name="Merkel B.J."/>
            <person name="Hornburger P."/>
            <person name="Mueller R.-W."/>
            <person name="Bruemmer F."/>
            <person name="Labrenz M."/>
            <person name="Spormann A.M."/>
            <person name="Op den Camp H."/>
            <person name="Overmann J."/>
            <person name="Amann R."/>
            <person name="Jetten M.S.M."/>
            <person name="Mascher T."/>
            <person name="Medema M.H."/>
            <person name="Devos D.P."/>
            <person name="Kaster A.-K."/>
            <person name="Ovreas L."/>
            <person name="Rohde M."/>
            <person name="Galperin M.Y."/>
            <person name="Jogler C."/>
        </authorList>
    </citation>
    <scope>NUCLEOTIDE SEQUENCE [LARGE SCALE GENOMIC DNA]</scope>
    <source>
        <strain evidence="2 3">Pla133</strain>
    </source>
</reference>
<protein>
    <recommendedName>
        <fullName evidence="4">DNA alkylation repair enzyme</fullName>
    </recommendedName>
</protein>